<dbReference type="SUPFAM" id="SSF101898">
    <property type="entry name" value="NHL repeat"/>
    <property type="match status" value="1"/>
</dbReference>
<keyword evidence="2" id="KW-1185">Reference proteome</keyword>
<dbReference type="RefSeq" id="WP_176165304.1">
    <property type="nucleotide sequence ID" value="NZ_CP054929.1"/>
</dbReference>
<dbReference type="Gene3D" id="2.120.10.30">
    <property type="entry name" value="TolB, C-terminal domain"/>
    <property type="match status" value="1"/>
</dbReference>
<gene>
    <name evidence="1" type="ORF">HUT08_33170</name>
</gene>
<reference evidence="1 2" key="1">
    <citation type="submission" date="2020-06" db="EMBL/GenBank/DDBJ databases">
        <title>Genome mining for natural products.</title>
        <authorList>
            <person name="Zhang B."/>
            <person name="Shi J."/>
            <person name="Ge H."/>
        </authorList>
    </citation>
    <scope>NUCLEOTIDE SEQUENCE [LARGE SCALE GENOMIC DNA]</scope>
    <source>
        <strain evidence="1 2">NA00687</strain>
    </source>
</reference>
<sequence length="345" mass="37558">MNPPLDPRPGPQTTATGAPHWEIELPASLPQNGYLFRATAAGDGLCAIELRPAGNHLLVARDADGTWSTVTELPYIGMTSWTVISATGLDNVWVSAGDAHTVWQWNGTAWSEHTVPDTDFYPRTYAVAAAGGRAWATTYRSSDSPAYSHFDGSQFTALPRLESNIWHIGTMTTDDAGNLWVAGDSIDGSSLCRWDGTDWKVWDMPDQLWARDVTVGSPDDVWVVGSANDGGSIGFDTTLSAHFDGTTYALVDAYSVDGVMTEVIFHQDRWLSLVTPQFDGMTYRIVAWTGSTWTNEAIPPVHPGWYISAYNLVLAGDTALVTGAEAEAEAKSQDDYRPYAARRDT</sequence>
<evidence type="ECO:0000313" key="1">
    <source>
        <dbReference type="EMBL" id="QKW53598.1"/>
    </source>
</evidence>
<proteinExistence type="predicted"/>
<evidence type="ECO:0000313" key="2">
    <source>
        <dbReference type="Proteomes" id="UP000509303"/>
    </source>
</evidence>
<dbReference type="InterPro" id="IPR011042">
    <property type="entry name" value="6-blade_b-propeller_TolB-like"/>
</dbReference>
<dbReference type="Proteomes" id="UP000509303">
    <property type="component" value="Chromosome"/>
</dbReference>
<accession>A0A7H8NJL4</accession>
<dbReference type="AlphaFoldDB" id="A0A7H8NJL4"/>
<protein>
    <recommendedName>
        <fullName evidence="3">WD40 repeat domain-containing protein</fullName>
    </recommendedName>
</protein>
<dbReference type="EMBL" id="CP054929">
    <property type="protein sequence ID" value="QKW53598.1"/>
    <property type="molecule type" value="Genomic_DNA"/>
</dbReference>
<name>A0A7H8NJL4_9ACTN</name>
<organism evidence="1 2">
    <name type="scientific">Streptomyces buecherae</name>
    <dbReference type="NCBI Taxonomy" id="2763006"/>
    <lineage>
        <taxon>Bacteria</taxon>
        <taxon>Bacillati</taxon>
        <taxon>Actinomycetota</taxon>
        <taxon>Actinomycetes</taxon>
        <taxon>Kitasatosporales</taxon>
        <taxon>Streptomycetaceae</taxon>
        <taxon>Streptomyces</taxon>
    </lineage>
</organism>
<evidence type="ECO:0008006" key="3">
    <source>
        <dbReference type="Google" id="ProtNLM"/>
    </source>
</evidence>